<evidence type="ECO:0008006" key="3">
    <source>
        <dbReference type="Google" id="ProtNLM"/>
    </source>
</evidence>
<accession>A0A4Y7TFK2</accession>
<dbReference type="Gene3D" id="3.80.10.10">
    <property type="entry name" value="Ribonuclease Inhibitor"/>
    <property type="match status" value="1"/>
</dbReference>
<keyword evidence="2" id="KW-1185">Reference proteome</keyword>
<dbReference type="InterPro" id="IPR032675">
    <property type="entry name" value="LRR_dom_sf"/>
</dbReference>
<dbReference type="AlphaFoldDB" id="A0A4Y7TFK2"/>
<sequence>MAEQEVLTSLELVSTIVQWLRFITLEEEGIIIAEDRVPELPRGWMGAFAGLARANRAFFHVSIEVLWERMDSLTPLFGYILPGDKDKDGRPLNPLGFQKYKVTPNHWDRFKLYSPKIKVLSLSTNNAFDISPGWMAYLLDSTDRPATFLPNLRRLVLCSANTLSLFIASNVASSISSLDIDLVGKAQSEVLDNGRALAARLSQNAVSLTRLRLTHPTSPNIVAKVSQIVTLTSLHLCLAHGQDAGKINLHQLSRISSLESLSIEQILEPGDLKVAAIFPKGSLEAQPFIDKGSNWQHLLSLSVKANPTTQFIVATELLPVGLEKLELEIMADTLNTQMVLVPLVTTIYAGRNPGLTTLSLSRYGSHSTSVNPEVLAPLRNDIQYANFEPFIASLSDLRLLTDLTIRDIPFLCVDIIPRVYKIARGLPGLKTLILDPDAITILEADELTSPNLRILEDVAKCNPHLTWLETAIGLSGDTIPESPDNLISNHQLNCLALYSTVEIDEFTAKEKLDLARYIDRVFPHAEILMAEWAVNNSYWEPWEFVNDLLQFARETRERDVRLRGESKTEITGMRLA</sequence>
<name>A0A4Y7TFK2_COPMI</name>
<evidence type="ECO:0000313" key="2">
    <source>
        <dbReference type="Proteomes" id="UP000298030"/>
    </source>
</evidence>
<proteinExistence type="predicted"/>
<dbReference type="STRING" id="71717.A0A4Y7TFK2"/>
<dbReference type="Proteomes" id="UP000298030">
    <property type="component" value="Unassembled WGS sequence"/>
</dbReference>
<dbReference type="OrthoDB" id="2840481at2759"/>
<reference evidence="1 2" key="1">
    <citation type="journal article" date="2019" name="Nat. Ecol. Evol.">
        <title>Megaphylogeny resolves global patterns of mushroom evolution.</title>
        <authorList>
            <person name="Varga T."/>
            <person name="Krizsan K."/>
            <person name="Foldi C."/>
            <person name="Dima B."/>
            <person name="Sanchez-Garcia M."/>
            <person name="Sanchez-Ramirez S."/>
            <person name="Szollosi G.J."/>
            <person name="Szarkandi J.G."/>
            <person name="Papp V."/>
            <person name="Albert L."/>
            <person name="Andreopoulos W."/>
            <person name="Angelini C."/>
            <person name="Antonin V."/>
            <person name="Barry K.W."/>
            <person name="Bougher N.L."/>
            <person name="Buchanan P."/>
            <person name="Buyck B."/>
            <person name="Bense V."/>
            <person name="Catcheside P."/>
            <person name="Chovatia M."/>
            <person name="Cooper J."/>
            <person name="Damon W."/>
            <person name="Desjardin D."/>
            <person name="Finy P."/>
            <person name="Geml J."/>
            <person name="Haridas S."/>
            <person name="Hughes K."/>
            <person name="Justo A."/>
            <person name="Karasinski D."/>
            <person name="Kautmanova I."/>
            <person name="Kiss B."/>
            <person name="Kocsube S."/>
            <person name="Kotiranta H."/>
            <person name="LaButti K.M."/>
            <person name="Lechner B.E."/>
            <person name="Liimatainen K."/>
            <person name="Lipzen A."/>
            <person name="Lukacs Z."/>
            <person name="Mihaltcheva S."/>
            <person name="Morgado L.N."/>
            <person name="Niskanen T."/>
            <person name="Noordeloos M.E."/>
            <person name="Ohm R.A."/>
            <person name="Ortiz-Santana B."/>
            <person name="Ovrebo C."/>
            <person name="Racz N."/>
            <person name="Riley R."/>
            <person name="Savchenko A."/>
            <person name="Shiryaev A."/>
            <person name="Soop K."/>
            <person name="Spirin V."/>
            <person name="Szebenyi C."/>
            <person name="Tomsovsky M."/>
            <person name="Tulloss R.E."/>
            <person name="Uehling J."/>
            <person name="Grigoriev I.V."/>
            <person name="Vagvolgyi C."/>
            <person name="Papp T."/>
            <person name="Martin F.M."/>
            <person name="Miettinen O."/>
            <person name="Hibbett D.S."/>
            <person name="Nagy L.G."/>
        </authorList>
    </citation>
    <scope>NUCLEOTIDE SEQUENCE [LARGE SCALE GENOMIC DNA]</scope>
    <source>
        <strain evidence="1 2">FP101781</strain>
    </source>
</reference>
<organism evidence="1 2">
    <name type="scientific">Coprinellus micaceus</name>
    <name type="common">Glistening ink-cap mushroom</name>
    <name type="synonym">Coprinus micaceus</name>
    <dbReference type="NCBI Taxonomy" id="71717"/>
    <lineage>
        <taxon>Eukaryota</taxon>
        <taxon>Fungi</taxon>
        <taxon>Dikarya</taxon>
        <taxon>Basidiomycota</taxon>
        <taxon>Agaricomycotina</taxon>
        <taxon>Agaricomycetes</taxon>
        <taxon>Agaricomycetidae</taxon>
        <taxon>Agaricales</taxon>
        <taxon>Agaricineae</taxon>
        <taxon>Psathyrellaceae</taxon>
        <taxon>Coprinellus</taxon>
    </lineage>
</organism>
<dbReference type="EMBL" id="QPFP01000014">
    <property type="protein sequence ID" value="TEB32946.1"/>
    <property type="molecule type" value="Genomic_DNA"/>
</dbReference>
<comment type="caution">
    <text evidence="1">The sequence shown here is derived from an EMBL/GenBank/DDBJ whole genome shotgun (WGS) entry which is preliminary data.</text>
</comment>
<dbReference type="SUPFAM" id="SSF52047">
    <property type="entry name" value="RNI-like"/>
    <property type="match status" value="1"/>
</dbReference>
<evidence type="ECO:0000313" key="1">
    <source>
        <dbReference type="EMBL" id="TEB32946.1"/>
    </source>
</evidence>
<protein>
    <recommendedName>
        <fullName evidence="3">F-box domain-containing protein</fullName>
    </recommendedName>
</protein>
<gene>
    <name evidence="1" type="ORF">FA13DRAFT_1731464</name>
</gene>